<evidence type="ECO:0000313" key="7">
    <source>
        <dbReference type="EMBL" id="KKP65564.1"/>
    </source>
</evidence>
<name>A0A0G0B879_9BACT</name>
<proteinExistence type="predicted"/>
<dbReference type="AlphaFoldDB" id="A0A0G0B879"/>
<dbReference type="Proteomes" id="UP000034127">
    <property type="component" value="Unassembled WGS sequence"/>
</dbReference>
<dbReference type="EMBL" id="LBPX01000050">
    <property type="protein sequence ID" value="KKP65564.1"/>
    <property type="molecule type" value="Genomic_DNA"/>
</dbReference>
<comment type="caution">
    <text evidence="7">The sequence shown here is derived from an EMBL/GenBank/DDBJ whole genome shotgun (WGS) entry which is preliminary data.</text>
</comment>
<reference evidence="7 8" key="1">
    <citation type="journal article" date="2015" name="Nature">
        <title>rRNA introns, odd ribosomes, and small enigmatic genomes across a large radiation of phyla.</title>
        <authorList>
            <person name="Brown C.T."/>
            <person name="Hug L.A."/>
            <person name="Thomas B.C."/>
            <person name="Sharon I."/>
            <person name="Castelle C.J."/>
            <person name="Singh A."/>
            <person name="Wilkins M.J."/>
            <person name="Williams K.H."/>
            <person name="Banfield J.F."/>
        </authorList>
    </citation>
    <scope>NUCLEOTIDE SEQUENCE [LARGE SCALE GENOMIC DNA]</scope>
</reference>
<organism evidence="7 8">
    <name type="scientific">Candidatus Roizmanbacteria bacterium GW2011_GWC2_35_12</name>
    <dbReference type="NCBI Taxonomy" id="1618485"/>
    <lineage>
        <taxon>Bacteria</taxon>
        <taxon>Candidatus Roizmaniibacteriota</taxon>
    </lineage>
</organism>
<keyword evidence="3" id="KW-0328">Glycosyltransferase</keyword>
<dbReference type="InterPro" id="IPR001173">
    <property type="entry name" value="Glyco_trans_2-like"/>
</dbReference>
<evidence type="ECO:0000313" key="8">
    <source>
        <dbReference type="Proteomes" id="UP000034127"/>
    </source>
</evidence>
<dbReference type="PANTHER" id="PTHR43646">
    <property type="entry name" value="GLYCOSYLTRANSFERASE"/>
    <property type="match status" value="1"/>
</dbReference>
<dbReference type="GO" id="GO:0005886">
    <property type="term" value="C:plasma membrane"/>
    <property type="evidence" value="ECO:0007669"/>
    <property type="project" value="UniProtKB-SubCell"/>
</dbReference>
<feature type="domain" description="Glycosyltransferase 2-like" evidence="6">
    <location>
        <begin position="9"/>
        <end position="122"/>
    </location>
</feature>
<dbReference type="Pfam" id="PF00535">
    <property type="entry name" value="Glycos_transf_2"/>
    <property type="match status" value="1"/>
</dbReference>
<evidence type="ECO:0000256" key="1">
    <source>
        <dbReference type="ARBA" id="ARBA00004236"/>
    </source>
</evidence>
<comment type="subcellular location">
    <subcellularLocation>
        <location evidence="1">Cell membrane</location>
    </subcellularLocation>
</comment>
<dbReference type="InterPro" id="IPR029044">
    <property type="entry name" value="Nucleotide-diphossugar_trans"/>
</dbReference>
<evidence type="ECO:0000256" key="3">
    <source>
        <dbReference type="ARBA" id="ARBA00022676"/>
    </source>
</evidence>
<protein>
    <submittedName>
        <fullName evidence="7">Glycosyltransferase</fullName>
    </submittedName>
</protein>
<evidence type="ECO:0000256" key="5">
    <source>
        <dbReference type="ARBA" id="ARBA00023136"/>
    </source>
</evidence>
<dbReference type="Gene3D" id="3.90.550.10">
    <property type="entry name" value="Spore Coat Polysaccharide Biosynthesis Protein SpsA, Chain A"/>
    <property type="match status" value="1"/>
</dbReference>
<keyword evidence="4 7" id="KW-0808">Transferase</keyword>
<keyword evidence="2" id="KW-1003">Cell membrane</keyword>
<evidence type="ECO:0000256" key="2">
    <source>
        <dbReference type="ARBA" id="ARBA00022475"/>
    </source>
</evidence>
<evidence type="ECO:0000259" key="6">
    <source>
        <dbReference type="Pfam" id="PF00535"/>
    </source>
</evidence>
<dbReference type="SUPFAM" id="SSF53448">
    <property type="entry name" value="Nucleotide-diphospho-sugar transferases"/>
    <property type="match status" value="1"/>
</dbReference>
<accession>A0A0G0B879</accession>
<gene>
    <name evidence="7" type="ORF">UR63_C0050G0002</name>
</gene>
<dbReference type="GO" id="GO:0016757">
    <property type="term" value="F:glycosyltransferase activity"/>
    <property type="evidence" value="ECO:0007669"/>
    <property type="project" value="UniProtKB-KW"/>
</dbReference>
<sequence>MDPMQPFFSIVIPTLNEEKFLPKLLKDLEKQKRSNFEIIVVDSMSEDDTRKVAEKFPSLPLSFIENERKNVSYQRNYGANKARGAYLIFLDADSRISSGFTKKLENIINKKKGLFFVPAMKTDNPNTEPQFIVDIVNLAFQISQNIGRPFVLGAGIIIEKKYFFTIGGFDEKLSFGEDYDLAIRSFNWGVRAKFLNEIKFTYSLRRIRREGKLKAYYTFFLSTLQYIFNGKTEKKLFNYDMGGHLYDKKQVKIKEKNLLDSFDSKNILQKIRRIFSELFIEE</sequence>
<keyword evidence="5" id="KW-0472">Membrane</keyword>
<dbReference type="PANTHER" id="PTHR43646:SF2">
    <property type="entry name" value="GLYCOSYLTRANSFERASE 2-LIKE DOMAIN-CONTAINING PROTEIN"/>
    <property type="match status" value="1"/>
</dbReference>
<evidence type="ECO:0000256" key="4">
    <source>
        <dbReference type="ARBA" id="ARBA00022679"/>
    </source>
</evidence>